<dbReference type="STRING" id="105785.A0A2J7R0S4"/>
<reference evidence="1 2" key="1">
    <citation type="submission" date="2017-12" db="EMBL/GenBank/DDBJ databases">
        <title>Hemimetabolous genomes reveal molecular basis of termite eusociality.</title>
        <authorList>
            <person name="Harrison M.C."/>
            <person name="Jongepier E."/>
            <person name="Robertson H.M."/>
            <person name="Arning N."/>
            <person name="Bitard-Feildel T."/>
            <person name="Chao H."/>
            <person name="Childers C.P."/>
            <person name="Dinh H."/>
            <person name="Doddapaneni H."/>
            <person name="Dugan S."/>
            <person name="Gowin J."/>
            <person name="Greiner C."/>
            <person name="Han Y."/>
            <person name="Hu H."/>
            <person name="Hughes D.S.T."/>
            <person name="Huylmans A.-K."/>
            <person name="Kemena C."/>
            <person name="Kremer L.P.M."/>
            <person name="Lee S.L."/>
            <person name="Lopez-Ezquerra A."/>
            <person name="Mallet L."/>
            <person name="Monroy-Kuhn J.M."/>
            <person name="Moser A."/>
            <person name="Murali S.C."/>
            <person name="Muzny D.M."/>
            <person name="Otani S."/>
            <person name="Piulachs M.-D."/>
            <person name="Poelchau M."/>
            <person name="Qu J."/>
            <person name="Schaub F."/>
            <person name="Wada-Katsumata A."/>
            <person name="Worley K.C."/>
            <person name="Xie Q."/>
            <person name="Ylla G."/>
            <person name="Poulsen M."/>
            <person name="Gibbs R.A."/>
            <person name="Schal C."/>
            <person name="Richards S."/>
            <person name="Belles X."/>
            <person name="Korb J."/>
            <person name="Bornberg-Bauer E."/>
        </authorList>
    </citation>
    <scope>NUCLEOTIDE SEQUENCE [LARGE SCALE GENOMIC DNA]</scope>
    <source>
        <tissue evidence="1">Whole body</tissue>
    </source>
</reference>
<dbReference type="EMBL" id="NEVH01008218">
    <property type="protein sequence ID" value="PNF34429.1"/>
    <property type="molecule type" value="Genomic_DNA"/>
</dbReference>
<dbReference type="InParanoid" id="A0A2J7R0S4"/>
<dbReference type="Gene3D" id="3.30.420.10">
    <property type="entry name" value="Ribonuclease H-like superfamily/Ribonuclease H"/>
    <property type="match status" value="1"/>
</dbReference>
<dbReference type="Proteomes" id="UP000235965">
    <property type="component" value="Unassembled WGS sequence"/>
</dbReference>
<evidence type="ECO:0000313" key="1">
    <source>
        <dbReference type="EMBL" id="PNF34429.1"/>
    </source>
</evidence>
<comment type="caution">
    <text evidence="1">The sequence shown here is derived from an EMBL/GenBank/DDBJ whole genome shotgun (WGS) entry which is preliminary data.</text>
</comment>
<dbReference type="InterPro" id="IPR036397">
    <property type="entry name" value="RNaseH_sf"/>
</dbReference>
<dbReference type="GO" id="GO:0003676">
    <property type="term" value="F:nucleic acid binding"/>
    <property type="evidence" value="ECO:0007669"/>
    <property type="project" value="InterPro"/>
</dbReference>
<evidence type="ECO:0000313" key="2">
    <source>
        <dbReference type="Proteomes" id="UP000235965"/>
    </source>
</evidence>
<sequence>MTDEVWFHVSGHVNAQNVRIWKDENTHAIQQVPLHSEKVGVWCAVNQWPLFFNETMNSDRYVNDILNMFFNQLTYGYFQQDSATAHTATATMVAIREVFEDRIISRGLDSQISVFAIFIFSGNMKGKFYKNNPRSTEALQNDIRRHYFTSLDTHDFFGTGESGYLRRNLRIYFL</sequence>
<accession>A0A2J7R0S4</accession>
<gene>
    <name evidence="1" type="ORF">B7P43_G13247</name>
</gene>
<name>A0A2J7R0S4_9NEOP</name>
<dbReference type="AlphaFoldDB" id="A0A2J7R0S4"/>
<dbReference type="PANTHER" id="PTHR47326">
    <property type="entry name" value="TRANSPOSABLE ELEMENT TC3 TRANSPOSASE-LIKE PROTEIN"/>
    <property type="match status" value="1"/>
</dbReference>
<protein>
    <submittedName>
        <fullName evidence="1">Uncharacterized protein</fullName>
    </submittedName>
</protein>
<keyword evidence="2" id="KW-1185">Reference proteome</keyword>
<organism evidence="1 2">
    <name type="scientific">Cryptotermes secundus</name>
    <dbReference type="NCBI Taxonomy" id="105785"/>
    <lineage>
        <taxon>Eukaryota</taxon>
        <taxon>Metazoa</taxon>
        <taxon>Ecdysozoa</taxon>
        <taxon>Arthropoda</taxon>
        <taxon>Hexapoda</taxon>
        <taxon>Insecta</taxon>
        <taxon>Pterygota</taxon>
        <taxon>Neoptera</taxon>
        <taxon>Polyneoptera</taxon>
        <taxon>Dictyoptera</taxon>
        <taxon>Blattodea</taxon>
        <taxon>Blattoidea</taxon>
        <taxon>Termitoidae</taxon>
        <taxon>Kalotermitidae</taxon>
        <taxon>Cryptotermitinae</taxon>
        <taxon>Cryptotermes</taxon>
    </lineage>
</organism>
<dbReference type="PANTHER" id="PTHR47326:SF1">
    <property type="entry name" value="HTH PSQ-TYPE DOMAIN-CONTAINING PROTEIN"/>
    <property type="match status" value="1"/>
</dbReference>
<proteinExistence type="predicted"/>